<dbReference type="RefSeq" id="WP_229688747.1">
    <property type="nucleotide sequence ID" value="NZ_BMJC01000001.1"/>
</dbReference>
<comment type="caution">
    <text evidence="6">The sequence shown here is derived from an EMBL/GenBank/DDBJ whole genome shotgun (WGS) entry which is preliminary data.</text>
</comment>
<protein>
    <recommendedName>
        <fullName evidence="2">histidine kinase</fullName>
        <ecNumber evidence="2">2.7.13.3</ecNumber>
    </recommendedName>
</protein>
<dbReference type="SUPFAM" id="SSF55874">
    <property type="entry name" value="ATPase domain of HSP90 chaperone/DNA topoisomerase II/histidine kinase"/>
    <property type="match status" value="1"/>
</dbReference>
<dbReference type="EMBL" id="BMJC01000001">
    <property type="protein sequence ID" value="GGA85904.1"/>
    <property type="molecule type" value="Genomic_DNA"/>
</dbReference>
<dbReference type="PROSITE" id="PS50042">
    <property type="entry name" value="CNMP_BINDING_3"/>
    <property type="match status" value="1"/>
</dbReference>
<dbReference type="PANTHER" id="PTHR43065">
    <property type="entry name" value="SENSOR HISTIDINE KINASE"/>
    <property type="match status" value="1"/>
</dbReference>
<evidence type="ECO:0000256" key="1">
    <source>
        <dbReference type="ARBA" id="ARBA00000085"/>
    </source>
</evidence>
<proteinExistence type="predicted"/>
<dbReference type="InterPro" id="IPR003594">
    <property type="entry name" value="HATPase_dom"/>
</dbReference>
<evidence type="ECO:0000259" key="5">
    <source>
        <dbReference type="PROSITE" id="PS50109"/>
    </source>
</evidence>
<dbReference type="InterPro" id="IPR036097">
    <property type="entry name" value="HisK_dim/P_sf"/>
</dbReference>
<dbReference type="InterPro" id="IPR018490">
    <property type="entry name" value="cNMP-bd_dom_sf"/>
</dbReference>
<dbReference type="Gene3D" id="1.10.287.130">
    <property type="match status" value="1"/>
</dbReference>
<dbReference type="PRINTS" id="PR00344">
    <property type="entry name" value="BCTRLSENSOR"/>
</dbReference>
<evidence type="ECO:0000259" key="4">
    <source>
        <dbReference type="PROSITE" id="PS50042"/>
    </source>
</evidence>
<dbReference type="SMART" id="SM00387">
    <property type="entry name" value="HATPase_c"/>
    <property type="match status" value="1"/>
</dbReference>
<keyword evidence="6" id="KW-0418">Kinase</keyword>
<dbReference type="Pfam" id="PF00027">
    <property type="entry name" value="cNMP_binding"/>
    <property type="match status" value="1"/>
</dbReference>
<accession>A0A8J2U847</accession>
<dbReference type="SMART" id="SM00100">
    <property type="entry name" value="cNMP"/>
    <property type="match status" value="1"/>
</dbReference>
<name>A0A8J2U847_9BACT</name>
<feature type="domain" description="Cyclic nucleotide-binding" evidence="4">
    <location>
        <begin position="21"/>
        <end position="123"/>
    </location>
</feature>
<dbReference type="CDD" id="cd00038">
    <property type="entry name" value="CAP_ED"/>
    <property type="match status" value="1"/>
</dbReference>
<keyword evidence="3" id="KW-0597">Phosphoprotein</keyword>
<dbReference type="InterPro" id="IPR005467">
    <property type="entry name" value="His_kinase_dom"/>
</dbReference>
<organism evidence="6 7">
    <name type="scientific">Puia dinghuensis</name>
    <dbReference type="NCBI Taxonomy" id="1792502"/>
    <lineage>
        <taxon>Bacteria</taxon>
        <taxon>Pseudomonadati</taxon>
        <taxon>Bacteroidota</taxon>
        <taxon>Chitinophagia</taxon>
        <taxon>Chitinophagales</taxon>
        <taxon>Chitinophagaceae</taxon>
        <taxon>Puia</taxon>
    </lineage>
</organism>
<feature type="domain" description="Histidine kinase" evidence="5">
    <location>
        <begin position="269"/>
        <end position="474"/>
    </location>
</feature>
<dbReference type="AlphaFoldDB" id="A0A8J2U847"/>
<gene>
    <name evidence="6" type="ORF">GCM10011511_06200</name>
</gene>
<dbReference type="InterPro" id="IPR004358">
    <property type="entry name" value="Sig_transdc_His_kin-like_C"/>
</dbReference>
<evidence type="ECO:0000313" key="6">
    <source>
        <dbReference type="EMBL" id="GGA85904.1"/>
    </source>
</evidence>
<dbReference type="SUPFAM" id="SSF51206">
    <property type="entry name" value="cAMP-binding domain-like"/>
    <property type="match status" value="1"/>
</dbReference>
<dbReference type="InterPro" id="IPR003661">
    <property type="entry name" value="HisK_dim/P_dom"/>
</dbReference>
<keyword evidence="6" id="KW-0808">Transferase</keyword>
<dbReference type="Gene3D" id="2.60.120.10">
    <property type="entry name" value="Jelly Rolls"/>
    <property type="match status" value="1"/>
</dbReference>
<dbReference type="Gene3D" id="3.30.565.10">
    <property type="entry name" value="Histidine kinase-like ATPase, C-terminal domain"/>
    <property type="match status" value="1"/>
</dbReference>
<dbReference type="PANTHER" id="PTHR43065:SF48">
    <property type="entry name" value="HISTIDINE KINASE"/>
    <property type="match status" value="1"/>
</dbReference>
<dbReference type="Proteomes" id="UP000607559">
    <property type="component" value="Unassembled WGS sequence"/>
</dbReference>
<dbReference type="GO" id="GO:0000155">
    <property type="term" value="F:phosphorelay sensor kinase activity"/>
    <property type="evidence" value="ECO:0007669"/>
    <property type="project" value="InterPro"/>
</dbReference>
<evidence type="ECO:0000313" key="7">
    <source>
        <dbReference type="Proteomes" id="UP000607559"/>
    </source>
</evidence>
<reference evidence="6" key="1">
    <citation type="journal article" date="2014" name="Int. J. Syst. Evol. Microbiol.">
        <title>Complete genome sequence of Corynebacterium casei LMG S-19264T (=DSM 44701T), isolated from a smear-ripened cheese.</title>
        <authorList>
            <consortium name="US DOE Joint Genome Institute (JGI-PGF)"/>
            <person name="Walter F."/>
            <person name="Albersmeier A."/>
            <person name="Kalinowski J."/>
            <person name="Ruckert C."/>
        </authorList>
    </citation>
    <scope>NUCLEOTIDE SEQUENCE</scope>
    <source>
        <strain evidence="6">CGMCC 1.15448</strain>
    </source>
</reference>
<keyword evidence="7" id="KW-1185">Reference proteome</keyword>
<evidence type="ECO:0000256" key="3">
    <source>
        <dbReference type="ARBA" id="ARBA00022553"/>
    </source>
</evidence>
<dbReference type="InterPro" id="IPR000595">
    <property type="entry name" value="cNMP-bd_dom"/>
</dbReference>
<sequence>MQTEITTLQPVTSEWLQSIEALADVPADQLQWMIDNSLHRILAEGEYVARPGDPIAGCHIIISGRVKLYMLQKSEIVEVNILQAKDVSGALPFSRAVKATLYAKAIEEVNIMTLPIDKFRQMVSLHYELTGALVHVMTNRVRNFTAQQQQNDKMLALGKLSAGLAHELNNPAAAIVRGAESLKQHLQLEPELFKDVMNVQMQPKDVDFVQAKLFEILGREERPRLTLVQRTELEDEMRDCLEDMGVERAEEVAENFMEFGFTCEDMEAFHSHTPDQYLSPVLNWINTNLVTERMVQDIQEAAKRIFNLIQSVKTFTHMDQGKGKELIDIHTGIDSTLVMMQYKLRKGNIEVVEEFDNHLPKVMALVGELNQVWTNLIDNAVDAMEVNGRGRLTIRTEKDHSYAKISIIDDGPGIPEEIKSSIFDPFFTTKGIGKGTGLGLDVVNRIVVGQHHGSVKVNSVPGKTEFIVCLPIGG</sequence>
<dbReference type="CDD" id="cd00082">
    <property type="entry name" value="HisKA"/>
    <property type="match status" value="1"/>
</dbReference>
<dbReference type="InterPro" id="IPR036890">
    <property type="entry name" value="HATPase_C_sf"/>
</dbReference>
<reference evidence="6" key="2">
    <citation type="submission" date="2020-09" db="EMBL/GenBank/DDBJ databases">
        <authorList>
            <person name="Sun Q."/>
            <person name="Zhou Y."/>
        </authorList>
    </citation>
    <scope>NUCLEOTIDE SEQUENCE</scope>
    <source>
        <strain evidence="6">CGMCC 1.15448</strain>
    </source>
</reference>
<dbReference type="InterPro" id="IPR014710">
    <property type="entry name" value="RmlC-like_jellyroll"/>
</dbReference>
<dbReference type="PROSITE" id="PS50109">
    <property type="entry name" value="HIS_KIN"/>
    <property type="match status" value="1"/>
</dbReference>
<dbReference type="Pfam" id="PF02518">
    <property type="entry name" value="HATPase_c"/>
    <property type="match status" value="1"/>
</dbReference>
<comment type="catalytic activity">
    <reaction evidence="1">
        <text>ATP + protein L-histidine = ADP + protein N-phospho-L-histidine.</text>
        <dbReference type="EC" id="2.7.13.3"/>
    </reaction>
</comment>
<evidence type="ECO:0000256" key="2">
    <source>
        <dbReference type="ARBA" id="ARBA00012438"/>
    </source>
</evidence>
<dbReference type="SUPFAM" id="SSF47384">
    <property type="entry name" value="Homodimeric domain of signal transducing histidine kinase"/>
    <property type="match status" value="1"/>
</dbReference>
<dbReference type="EC" id="2.7.13.3" evidence="2"/>